<gene>
    <name evidence="3" type="ORF">VTL71DRAFT_13086</name>
</gene>
<feature type="compositionally biased region" description="Polar residues" evidence="1">
    <location>
        <begin position="46"/>
        <end position="56"/>
    </location>
</feature>
<keyword evidence="2" id="KW-0732">Signal</keyword>
<keyword evidence="4" id="KW-1185">Reference proteome</keyword>
<organism evidence="3 4">
    <name type="scientific">Oculimacula yallundae</name>
    <dbReference type="NCBI Taxonomy" id="86028"/>
    <lineage>
        <taxon>Eukaryota</taxon>
        <taxon>Fungi</taxon>
        <taxon>Dikarya</taxon>
        <taxon>Ascomycota</taxon>
        <taxon>Pezizomycotina</taxon>
        <taxon>Leotiomycetes</taxon>
        <taxon>Helotiales</taxon>
        <taxon>Ploettnerulaceae</taxon>
        <taxon>Oculimacula</taxon>
    </lineage>
</organism>
<feature type="signal peptide" evidence="2">
    <location>
        <begin position="1"/>
        <end position="25"/>
    </location>
</feature>
<feature type="region of interest" description="Disordered" evidence="1">
    <location>
        <begin position="141"/>
        <end position="174"/>
    </location>
</feature>
<evidence type="ECO:0000256" key="1">
    <source>
        <dbReference type="SAM" id="MobiDB-lite"/>
    </source>
</evidence>
<accession>A0ABR4CRM1</accession>
<name>A0ABR4CRM1_9HELO</name>
<sequence>MVRINAISMPLLLIILTLLLNIISATPVNQRVQQISSFRGPILASGAQTTDGSRTITGAPLKPVATPVKPTTTLPPPEEQNCGNIYIARGENKNFVVPTTKTACPTSKPLDARHTGVVGTEVDPDSDGTIFIARGPVVPNAPVTTSAPVSSNTGKQTQTTTQMTSGPTASTSSASPIYIARDGNLGQQKYPLVPPQLARDILEAIQTAPAGGLPWQGETGGGFFNAKDENNHDTAPPVQRRDDSHHKPTFKTLTLTTPRLKTLTVAASTGRVTGGVVVITGPQSHKSHTIRLSKTYSAVKPGTFTGGGGSGTFTVATYTLHSGRDMLVGRMPPPGWFAAHSNTHRPASLTTAKHPTHHLPSTMPIPSGALLVANTLTHKPAPTPSYTLTVKRPTLTTKGNVKQFHTSTTTVTQYHSCEACLLEHQPMTSNR</sequence>
<feature type="chain" id="PRO_5046149293" evidence="2">
    <location>
        <begin position="26"/>
        <end position="431"/>
    </location>
</feature>
<dbReference type="Proteomes" id="UP001595075">
    <property type="component" value="Unassembled WGS sequence"/>
</dbReference>
<protein>
    <submittedName>
        <fullName evidence="3">Uncharacterized protein</fullName>
    </submittedName>
</protein>
<dbReference type="EMBL" id="JAZHXI010000005">
    <property type="protein sequence ID" value="KAL2071851.1"/>
    <property type="molecule type" value="Genomic_DNA"/>
</dbReference>
<comment type="caution">
    <text evidence="3">The sequence shown here is derived from an EMBL/GenBank/DDBJ whole genome shotgun (WGS) entry which is preliminary data.</text>
</comment>
<feature type="compositionally biased region" description="Low complexity" evidence="1">
    <location>
        <begin position="59"/>
        <end position="72"/>
    </location>
</feature>
<proteinExistence type="predicted"/>
<evidence type="ECO:0000313" key="4">
    <source>
        <dbReference type="Proteomes" id="UP001595075"/>
    </source>
</evidence>
<reference evidence="3 4" key="1">
    <citation type="journal article" date="2024" name="Commun. Biol.">
        <title>Comparative genomic analysis of thermophilic fungi reveals convergent evolutionary adaptations and gene losses.</title>
        <authorList>
            <person name="Steindorff A.S."/>
            <person name="Aguilar-Pontes M.V."/>
            <person name="Robinson A.J."/>
            <person name="Andreopoulos B."/>
            <person name="LaButti K."/>
            <person name="Kuo A."/>
            <person name="Mondo S."/>
            <person name="Riley R."/>
            <person name="Otillar R."/>
            <person name="Haridas S."/>
            <person name="Lipzen A."/>
            <person name="Grimwood J."/>
            <person name="Schmutz J."/>
            <person name="Clum A."/>
            <person name="Reid I.D."/>
            <person name="Moisan M.C."/>
            <person name="Butler G."/>
            <person name="Nguyen T.T.M."/>
            <person name="Dewar K."/>
            <person name="Conant G."/>
            <person name="Drula E."/>
            <person name="Henrissat B."/>
            <person name="Hansel C."/>
            <person name="Singer S."/>
            <person name="Hutchinson M.I."/>
            <person name="de Vries R.P."/>
            <person name="Natvig D.O."/>
            <person name="Powell A.J."/>
            <person name="Tsang A."/>
            <person name="Grigoriev I.V."/>
        </authorList>
    </citation>
    <scope>NUCLEOTIDE SEQUENCE [LARGE SCALE GENOMIC DNA]</scope>
    <source>
        <strain evidence="3 4">CBS 494.80</strain>
    </source>
</reference>
<feature type="compositionally biased region" description="Low complexity" evidence="1">
    <location>
        <begin position="150"/>
        <end position="174"/>
    </location>
</feature>
<evidence type="ECO:0000313" key="3">
    <source>
        <dbReference type="EMBL" id="KAL2071851.1"/>
    </source>
</evidence>
<feature type="region of interest" description="Disordered" evidence="1">
    <location>
        <begin position="220"/>
        <end position="249"/>
    </location>
</feature>
<feature type="region of interest" description="Disordered" evidence="1">
    <location>
        <begin position="46"/>
        <end position="79"/>
    </location>
</feature>
<evidence type="ECO:0000256" key="2">
    <source>
        <dbReference type="SAM" id="SignalP"/>
    </source>
</evidence>